<dbReference type="STRING" id="762982.HMPREF9442_00556"/>
<dbReference type="AlphaFoldDB" id="F3QQW2"/>
<gene>
    <name evidence="1" type="ORF">HMPREF9442_00556</name>
</gene>
<evidence type="ECO:0000313" key="1">
    <source>
        <dbReference type="EMBL" id="EGG56554.1"/>
    </source>
</evidence>
<dbReference type="Proteomes" id="UP000005546">
    <property type="component" value="Unassembled WGS sequence"/>
</dbReference>
<evidence type="ECO:0000313" key="2">
    <source>
        <dbReference type="Proteomes" id="UP000005546"/>
    </source>
</evidence>
<protein>
    <submittedName>
        <fullName evidence="1">Conserved domain protein</fullName>
    </submittedName>
</protein>
<dbReference type="HOGENOM" id="CLU_2863798_0_0_10"/>
<sequence length="64" mass="7346">MSPYLTLDIPDSFFEQNQGSHEDRGLHNLYTKEGYLSEEHRKEQLAFLNGRSPKDNPGVLPISK</sequence>
<keyword evidence="2" id="KW-1185">Reference proteome</keyword>
<reference evidence="1 2" key="1">
    <citation type="submission" date="2011-02" db="EMBL/GenBank/DDBJ databases">
        <authorList>
            <person name="Weinstock G."/>
            <person name="Sodergren E."/>
            <person name="Clifton S."/>
            <person name="Fulton L."/>
            <person name="Fulton B."/>
            <person name="Courtney L."/>
            <person name="Fronick C."/>
            <person name="Harrison M."/>
            <person name="Strong C."/>
            <person name="Farmer C."/>
            <person name="Delahaunty K."/>
            <person name="Markovic C."/>
            <person name="Hall O."/>
            <person name="Minx P."/>
            <person name="Tomlinson C."/>
            <person name="Mitreva M."/>
            <person name="Hou S."/>
            <person name="Chen J."/>
            <person name="Wollam A."/>
            <person name="Pepin K.H."/>
            <person name="Johnson M."/>
            <person name="Bhonagiri V."/>
            <person name="Zhang X."/>
            <person name="Suruliraj S."/>
            <person name="Warren W."/>
            <person name="Chinwalla A."/>
            <person name="Mardis E.R."/>
            <person name="Wilson R.K."/>
        </authorList>
    </citation>
    <scope>NUCLEOTIDE SEQUENCE [LARGE SCALE GENOMIC DNA]</scope>
    <source>
        <strain evidence="1 2">YIT 11841</strain>
    </source>
</reference>
<dbReference type="EMBL" id="AFBR01000018">
    <property type="protein sequence ID" value="EGG56554.1"/>
    <property type="molecule type" value="Genomic_DNA"/>
</dbReference>
<accession>F3QQW2</accession>
<name>F3QQW2_9BACT</name>
<organism evidence="1 2">
    <name type="scientific">Paraprevotella xylaniphila YIT 11841</name>
    <dbReference type="NCBI Taxonomy" id="762982"/>
    <lineage>
        <taxon>Bacteria</taxon>
        <taxon>Pseudomonadati</taxon>
        <taxon>Bacteroidota</taxon>
        <taxon>Bacteroidia</taxon>
        <taxon>Bacteroidales</taxon>
        <taxon>Prevotellaceae</taxon>
        <taxon>Paraprevotella</taxon>
    </lineage>
</organism>
<proteinExistence type="predicted"/>
<comment type="caution">
    <text evidence="1">The sequence shown here is derived from an EMBL/GenBank/DDBJ whole genome shotgun (WGS) entry which is preliminary data.</text>
</comment>